<evidence type="ECO:0000256" key="6">
    <source>
        <dbReference type="ARBA" id="ARBA00022989"/>
    </source>
</evidence>
<accession>A0ABR5AIV9</accession>
<evidence type="ECO:0000256" key="5">
    <source>
        <dbReference type="ARBA" id="ARBA00022692"/>
    </source>
</evidence>
<feature type="transmembrane region" description="Helical" evidence="8">
    <location>
        <begin position="303"/>
        <end position="324"/>
    </location>
</feature>
<keyword evidence="10" id="KW-1185">Reference proteome</keyword>
<dbReference type="InterPro" id="IPR004761">
    <property type="entry name" value="Spore_GerAB"/>
</dbReference>
<dbReference type="RefSeq" id="WP_041047456.1">
    <property type="nucleotide sequence ID" value="NZ_JXAK01000014.1"/>
</dbReference>
<evidence type="ECO:0000256" key="4">
    <source>
        <dbReference type="ARBA" id="ARBA00022544"/>
    </source>
</evidence>
<keyword evidence="6 8" id="KW-1133">Transmembrane helix</keyword>
<evidence type="ECO:0000256" key="1">
    <source>
        <dbReference type="ARBA" id="ARBA00004141"/>
    </source>
</evidence>
<organism evidence="9 10">
    <name type="scientific">Gordoniibacillus kamchatkensis</name>
    <dbReference type="NCBI Taxonomy" id="1590651"/>
    <lineage>
        <taxon>Bacteria</taxon>
        <taxon>Bacillati</taxon>
        <taxon>Bacillota</taxon>
        <taxon>Bacilli</taxon>
        <taxon>Bacillales</taxon>
        <taxon>Paenibacillaceae</taxon>
        <taxon>Gordoniibacillus</taxon>
    </lineage>
</organism>
<keyword evidence="5 8" id="KW-0812">Transmembrane</keyword>
<feature type="transmembrane region" description="Helical" evidence="8">
    <location>
        <begin position="336"/>
        <end position="354"/>
    </location>
</feature>
<keyword evidence="7 8" id="KW-0472">Membrane</keyword>
<evidence type="ECO:0000256" key="3">
    <source>
        <dbReference type="ARBA" id="ARBA00022448"/>
    </source>
</evidence>
<comment type="subcellular location">
    <subcellularLocation>
        <location evidence="1">Membrane</location>
        <topology evidence="1">Multi-pass membrane protein</topology>
    </subcellularLocation>
</comment>
<keyword evidence="3" id="KW-0813">Transport</keyword>
<dbReference type="Proteomes" id="UP000031967">
    <property type="component" value="Unassembled WGS sequence"/>
</dbReference>
<feature type="transmembrane region" description="Helical" evidence="8">
    <location>
        <begin position="7"/>
        <end position="28"/>
    </location>
</feature>
<feature type="transmembrane region" description="Helical" evidence="8">
    <location>
        <begin position="215"/>
        <end position="246"/>
    </location>
</feature>
<evidence type="ECO:0000313" key="9">
    <source>
        <dbReference type="EMBL" id="KIL40982.1"/>
    </source>
</evidence>
<feature type="transmembrane region" description="Helical" evidence="8">
    <location>
        <begin position="34"/>
        <end position="55"/>
    </location>
</feature>
<feature type="transmembrane region" description="Helical" evidence="8">
    <location>
        <begin position="113"/>
        <end position="129"/>
    </location>
</feature>
<protein>
    <submittedName>
        <fullName evidence="9">Spore gernimation protein</fullName>
    </submittedName>
</protein>
<feature type="transmembrane region" description="Helical" evidence="8">
    <location>
        <begin position="75"/>
        <end position="93"/>
    </location>
</feature>
<sequence>MERIGKYELAAMIILFEVGSSSLFQLGAKANRDAWISMLLAFAAGLLLLGMFLYINGQEGRRNFADTLRRHFGRWLGTLVAAAYSLYFAYESMRNVRDFGDLMATTFLTNTPISFIMLVLILLSGYAVYKGVEVFFRTVGILLPLVGFSYILLIVLFFASDVLRTDRILPVLEDGIAPVLKAVPSIVMFPFGQMVVFLIFWQFAQDKSFVPKVSICAYLVTGTILTILNVCNIMILGAPLAGISSLPLLHAVRMMTIGAFMGRIDAFVVMLLFLALFVKATLWYLSSVVVLGQLAKRTDHRAFVAPAGVLIYFASFLEPNYIYHIWIGIEVSTLRIFPWFQIALPAALLLIIAVKKRRSKR</sequence>
<comment type="caution">
    <text evidence="9">The sequence shown here is derived from an EMBL/GenBank/DDBJ whole genome shotgun (WGS) entry which is preliminary data.</text>
</comment>
<keyword evidence="4" id="KW-0309">Germination</keyword>
<reference evidence="9 10" key="1">
    <citation type="submission" date="2014-12" db="EMBL/GenBank/DDBJ databases">
        <title>Draft genome sequence of Paenibacillus kamchatkensis strain B-2647.</title>
        <authorList>
            <person name="Karlyshev A.V."/>
            <person name="Kudryashova E.B."/>
        </authorList>
    </citation>
    <scope>NUCLEOTIDE SEQUENCE [LARGE SCALE GENOMIC DNA]</scope>
    <source>
        <strain evidence="9 10">VKM B-2647</strain>
    </source>
</reference>
<comment type="similarity">
    <text evidence="2">Belongs to the amino acid-polyamine-organocation (APC) superfamily. Spore germination protein (SGP) (TC 2.A.3.9) family.</text>
</comment>
<dbReference type="Pfam" id="PF03845">
    <property type="entry name" value="Spore_permease"/>
    <property type="match status" value="1"/>
</dbReference>
<dbReference type="NCBIfam" id="TIGR00912">
    <property type="entry name" value="2A0309"/>
    <property type="match status" value="1"/>
</dbReference>
<evidence type="ECO:0000256" key="8">
    <source>
        <dbReference type="SAM" id="Phobius"/>
    </source>
</evidence>
<evidence type="ECO:0000256" key="7">
    <source>
        <dbReference type="ARBA" id="ARBA00023136"/>
    </source>
</evidence>
<dbReference type="PANTHER" id="PTHR34975">
    <property type="entry name" value="SPORE GERMINATION PROTEIN A2"/>
    <property type="match status" value="1"/>
</dbReference>
<feature type="transmembrane region" description="Helical" evidence="8">
    <location>
        <begin position="266"/>
        <end position="291"/>
    </location>
</feature>
<feature type="transmembrane region" description="Helical" evidence="8">
    <location>
        <begin position="179"/>
        <end position="203"/>
    </location>
</feature>
<dbReference type="PANTHER" id="PTHR34975:SF2">
    <property type="entry name" value="SPORE GERMINATION PROTEIN A2"/>
    <property type="match status" value="1"/>
</dbReference>
<gene>
    <name evidence="9" type="ORF">SD70_10195</name>
</gene>
<dbReference type="EMBL" id="JXAK01000014">
    <property type="protein sequence ID" value="KIL40982.1"/>
    <property type="molecule type" value="Genomic_DNA"/>
</dbReference>
<evidence type="ECO:0000313" key="10">
    <source>
        <dbReference type="Proteomes" id="UP000031967"/>
    </source>
</evidence>
<proteinExistence type="inferred from homology"/>
<name>A0ABR5AIV9_9BACL</name>
<evidence type="ECO:0000256" key="2">
    <source>
        <dbReference type="ARBA" id="ARBA00007998"/>
    </source>
</evidence>
<feature type="transmembrane region" description="Helical" evidence="8">
    <location>
        <begin position="141"/>
        <end position="159"/>
    </location>
</feature>